<protein>
    <recommendedName>
        <fullName evidence="6 16">E3 ubiquitin-protein ligase listerin</fullName>
        <ecNumber evidence="5 16">2.3.2.27</ecNumber>
    </recommendedName>
    <alternativeName>
        <fullName evidence="16">RING-type E3 ubiquitin transferase listerin</fullName>
    </alternativeName>
</protein>
<dbReference type="InterPro" id="IPR039804">
    <property type="entry name" value="RING-CH-C4HC3_LTN1"/>
</dbReference>
<dbReference type="Pfam" id="PF22999">
    <property type="entry name" value="LTN1_E3_ligase_6th"/>
    <property type="match status" value="1"/>
</dbReference>
<comment type="subunit">
    <text evidence="16">Component of the ribosome quality control complex (RQC).</text>
</comment>
<keyword evidence="8 16" id="KW-0808">Transferase</keyword>
<dbReference type="GO" id="GO:0016567">
    <property type="term" value="P:protein ubiquitination"/>
    <property type="evidence" value="ECO:0007669"/>
    <property type="project" value="UniProtKB-UniPathway"/>
</dbReference>
<feature type="domain" description="RING-type" evidence="17">
    <location>
        <begin position="1568"/>
        <end position="1614"/>
    </location>
</feature>
<dbReference type="GO" id="GO:0072344">
    <property type="term" value="P:rescue of stalled ribosome"/>
    <property type="evidence" value="ECO:0007669"/>
    <property type="project" value="UniProtKB-UniRule"/>
</dbReference>
<evidence type="ECO:0000256" key="13">
    <source>
        <dbReference type="ARBA" id="ARBA00022833"/>
    </source>
</evidence>
<evidence type="ECO:0000256" key="1">
    <source>
        <dbReference type="ARBA" id="ARBA00000900"/>
    </source>
</evidence>
<dbReference type="GO" id="GO:1990116">
    <property type="term" value="P:ribosome-associated ubiquitin-dependent protein catabolic process"/>
    <property type="evidence" value="ECO:0007669"/>
    <property type="project" value="UniProtKB-UniRule"/>
</dbReference>
<dbReference type="Pfam" id="PF22958">
    <property type="entry name" value="Ltn1_1st"/>
    <property type="match status" value="1"/>
</dbReference>
<evidence type="ECO:0000256" key="6">
    <source>
        <dbReference type="ARBA" id="ARBA00017157"/>
    </source>
</evidence>
<evidence type="ECO:0000256" key="4">
    <source>
        <dbReference type="ARBA" id="ARBA00007997"/>
    </source>
</evidence>
<dbReference type="GO" id="GO:0008270">
    <property type="term" value="F:zinc ion binding"/>
    <property type="evidence" value="ECO:0007669"/>
    <property type="project" value="UniProtKB-KW"/>
</dbReference>
<evidence type="ECO:0000256" key="7">
    <source>
        <dbReference type="ARBA" id="ARBA00022490"/>
    </source>
</evidence>
<evidence type="ECO:0000256" key="15">
    <source>
        <dbReference type="PROSITE-ProRule" id="PRU00175"/>
    </source>
</evidence>
<dbReference type="SUPFAM" id="SSF57850">
    <property type="entry name" value="RING/U-box"/>
    <property type="match status" value="1"/>
</dbReference>
<keyword evidence="12 16" id="KW-0833">Ubl conjugation pathway</keyword>
<comment type="function">
    <text evidence="16">E3 ubiquitin-protein ligase. Component of the ribosome quality control complex (RQC), a ribosome-associated complex that mediates ubiquitination and extraction of incompletely synthesized nascent chains for proteasomal degradation.</text>
</comment>
<keyword evidence="9 16" id="KW-0479">Metal-binding</keyword>
<keyword evidence="13 16" id="KW-0862">Zinc</keyword>
<evidence type="ECO:0000313" key="19">
    <source>
        <dbReference type="Proteomes" id="UP000272025"/>
    </source>
</evidence>
<dbReference type="InterPro" id="IPR057030">
    <property type="entry name" value="TPR_Rkr-1"/>
</dbReference>
<keyword evidence="10" id="KW-0677">Repeat</keyword>
<dbReference type="OrthoDB" id="6108at2759"/>
<dbReference type="Pfam" id="PF23280">
    <property type="entry name" value="TPR_26"/>
    <property type="match status" value="1"/>
</dbReference>
<evidence type="ECO:0000256" key="12">
    <source>
        <dbReference type="ARBA" id="ARBA00022786"/>
    </source>
</evidence>
<evidence type="ECO:0000259" key="17">
    <source>
        <dbReference type="PROSITE" id="PS50089"/>
    </source>
</evidence>
<keyword evidence="11 15" id="KW-0863">Zinc-finger</keyword>
<dbReference type="SMART" id="SM00744">
    <property type="entry name" value="RINGv"/>
    <property type="match status" value="1"/>
</dbReference>
<name>A0A3N2Q8G0_SODAK</name>
<evidence type="ECO:0000256" key="10">
    <source>
        <dbReference type="ARBA" id="ARBA00022737"/>
    </source>
</evidence>
<gene>
    <name evidence="18" type="ORF">SODALDRAFT_28970</name>
</gene>
<dbReference type="STRING" id="1314773.A0A3N2Q8G0"/>
<dbReference type="EC" id="2.3.2.27" evidence="5 16"/>
<comment type="subcellular location">
    <subcellularLocation>
        <location evidence="2">Cytoplasm</location>
        <location evidence="2">Cytosol</location>
    </subcellularLocation>
</comment>
<dbReference type="Pfam" id="PF23009">
    <property type="entry name" value="UBC_like"/>
    <property type="match status" value="1"/>
</dbReference>
<dbReference type="EMBL" id="ML119051">
    <property type="protein sequence ID" value="ROT43030.1"/>
    <property type="molecule type" value="Genomic_DNA"/>
</dbReference>
<evidence type="ECO:0000256" key="8">
    <source>
        <dbReference type="ARBA" id="ARBA00022679"/>
    </source>
</evidence>
<dbReference type="GO" id="GO:1990112">
    <property type="term" value="C:RQC complex"/>
    <property type="evidence" value="ECO:0007669"/>
    <property type="project" value="UniProtKB-UniRule"/>
</dbReference>
<sequence>MSRSQGKRGRFIGANGFASGASTFGGFSSSSGGSGLSYLTEPPDFSTISDANVGVSFKNLLKKDATTKTKALEDLVAYVQTHPHEQGGGAEDAILDVWVQLYPRISIDNARRVRELSHTLQFELMRSARKRMEKRVPKVVGAWLAGLYDRDRAVSRAANDGLSSFLNTHDKVVQFWKKCQSQILTYATDAMQETKDTLSDERSTTADDADAKYFRVVGGSLSLALGLLQKLEQSDLDSEADAYDAFFSEDKVWKSATFADPNVRKASCQLLWICIDRRPESVASQLSRIKKIFISEGLKCSQVGSATEYIRVLTRLTNKHSEIWSSSGEKKPPVSRLCGFLRKGSQAGSAKFWEYLEHLLLSIPRDNIPDGGPSEIMESFRTGITNREEPRMNAPIAWASYIRTAKHLMGTLAAGDCRTTFVRDHVSPLTAHYLHPTPETIRWDIGGAGKLAVLVEVFNACTDKHLDDVSNATVEEWKNLSSAFCTRVSSSAPGEPKDYAKLQEDLSEEGSRWFTLVGQIHTKSLAAHQKTSAVLESPCRDIILTSIRLLAARNLEPFGAAGVLCSVGKGAPHIWEDEATAAELETFLLEQGRERMDVVIPSRAATSLFGCLAALGTLPSRRETYKKIWNAWLSSLLPRHDQAAALDGIRSLVSHPSASELAAQNDELQNLIGTKVEQSIRGTAEAWALLETALSNDALSDSVAKRIAEEALSALAQDTQKASNALRVLEILTNNKPEILSQDDTVHVALITALLSLTELSGTDLSSRAQSLRAILDDRADGKQTAVAIIQKNLGDASTHSLGIDTLSQQALQALAAGAASAQDLFPNTNIWMEQLQLFLHSDINPSLSITSNVGGAQALVPPEEGDAPSRFRRDRDGRSIPARMAMYASKLLSSGIDTQSLPRPLLIEVLFLLCVSVHLASDQIALMEENKLWGSLNHKNSLTEASDFVSETRASIETLVATAVGWRDGSDTGSSGLIEDLISLMMKQTQTLTPMGLYSSRALGELIESLTEKHGAPLAIDEKLSELDTMKASPSTILGAVALVSGFGATLRSSKLVNTLANRLVSDIAGLGAQADKTLPTLVLLNRCAGIYETGELPVANNRLVFAVRQITSWLEDPIGLSPALSAEICRALQKILPCIKGVYGPHWERTLEFCTTLWTDASDDETDDAIPYIHASLKLFTTLESLADPNDDLEDALKEVAEAKSRALLKLLELHRERSTQPIQIVDAIICRQVEKVPLAHLGDLSDLYHLVASEARDIQTAAFDLLHRALPASQEQLSVDVLLEKKDARLPDELVSLLLDAPTLEKYPDDVLAQFPTSIRSYLLSWHLIFDAYSTASVKVRNDYTEHLKSENSVGPLLQFTFDVLGHSAAHALSLDREGLTADHIRSYDFRVADAEADERNLQWFLVHIYYLVLKYVPGLFRGWFIECRSKQTKTAVEWWMTKYFSPIIISEVLSEVASWAASQGHPGDEEKELMVKVSQAGREITAGYEVDESLASIAIRVPQGYPLEGVTVVGINRVAVNERKWQSWLMTTQGVITFSNGSIIDGLTTFRRNIVGALKGQTECAICYSIISADRKMPDKKCQTCRNSFHRTCLYKWFQSSGQNTCPLCRNPIDYLGADVKARRAAAA</sequence>
<dbReference type="PANTHER" id="PTHR12389:SF0">
    <property type="entry name" value="E3 UBIQUITIN-PROTEIN LIGASE LISTERIN"/>
    <property type="match status" value="1"/>
</dbReference>
<evidence type="ECO:0000256" key="14">
    <source>
        <dbReference type="ARBA" id="ARBA00055150"/>
    </source>
</evidence>
<dbReference type="SMART" id="SM00184">
    <property type="entry name" value="RING"/>
    <property type="match status" value="1"/>
</dbReference>
<evidence type="ECO:0000256" key="11">
    <source>
        <dbReference type="ARBA" id="ARBA00022771"/>
    </source>
</evidence>
<dbReference type="InterPro" id="IPR039795">
    <property type="entry name" value="LTN1/Rkr1"/>
</dbReference>
<dbReference type="SMART" id="SM01197">
    <property type="entry name" value="FANCL_C"/>
    <property type="match status" value="1"/>
</dbReference>
<dbReference type="InterPro" id="IPR016024">
    <property type="entry name" value="ARM-type_fold"/>
</dbReference>
<evidence type="ECO:0000256" key="2">
    <source>
        <dbReference type="ARBA" id="ARBA00004514"/>
    </source>
</evidence>
<dbReference type="InterPro" id="IPR013083">
    <property type="entry name" value="Znf_RING/FYVE/PHD"/>
</dbReference>
<dbReference type="GO" id="GO:0061630">
    <property type="term" value="F:ubiquitin protein ligase activity"/>
    <property type="evidence" value="ECO:0007669"/>
    <property type="project" value="UniProtKB-UniRule"/>
</dbReference>
<evidence type="ECO:0000256" key="3">
    <source>
        <dbReference type="ARBA" id="ARBA00004906"/>
    </source>
</evidence>
<dbReference type="InterPro" id="IPR054477">
    <property type="entry name" value="LTN1_E3_ligase_6th"/>
</dbReference>
<dbReference type="GO" id="GO:0043023">
    <property type="term" value="F:ribosomal large subunit binding"/>
    <property type="evidence" value="ECO:0007669"/>
    <property type="project" value="TreeGrafter"/>
</dbReference>
<dbReference type="InterPro" id="IPR054478">
    <property type="entry name" value="LTN1_UBC"/>
</dbReference>
<dbReference type="InterPro" id="IPR011016">
    <property type="entry name" value="Znf_RING-CH"/>
</dbReference>
<dbReference type="SUPFAM" id="SSF48371">
    <property type="entry name" value="ARM repeat"/>
    <property type="match status" value="1"/>
</dbReference>
<keyword evidence="7" id="KW-0963">Cytoplasm</keyword>
<evidence type="ECO:0000256" key="5">
    <source>
        <dbReference type="ARBA" id="ARBA00012483"/>
    </source>
</evidence>
<dbReference type="FunFam" id="3.30.40.10:FF:000038">
    <property type="entry name" value="E3 ubiquitin-protein ligase listerin"/>
    <property type="match status" value="1"/>
</dbReference>
<keyword evidence="19" id="KW-1185">Reference proteome</keyword>
<dbReference type="Gene3D" id="3.30.40.10">
    <property type="entry name" value="Zinc/RING finger domain, C3HC4 (zinc finger)"/>
    <property type="match status" value="1"/>
</dbReference>
<dbReference type="Proteomes" id="UP000272025">
    <property type="component" value="Unassembled WGS sequence"/>
</dbReference>
<dbReference type="UniPathway" id="UPA00143"/>
<comment type="function">
    <text evidence="14">E3 ubiquitin-protein ligase component of the ribosome quality control complex (RQC), a ribosome-associated complex that mediates ubiquitination and extraction of incompletely synthesized nascent chains for proteasomal degradation. Mediates ubiquitination of proteins derived from mRNAs lacking stop codons (non-stop proteins) and other translation arrest products induced by poly-lysine sequences and tandem rare codons. Ubiquitination leads to CDC48 recruitment for extraction and degradation of the incomplete translation product. May indirectly play a role in chromatin function and transcription.</text>
</comment>
<evidence type="ECO:0000313" key="18">
    <source>
        <dbReference type="EMBL" id="ROT43030.1"/>
    </source>
</evidence>
<dbReference type="PROSITE" id="PS50089">
    <property type="entry name" value="ZF_RING_2"/>
    <property type="match status" value="1"/>
</dbReference>
<evidence type="ECO:0000256" key="16">
    <source>
        <dbReference type="RuleBase" id="RU367090"/>
    </source>
</evidence>
<reference evidence="18 19" key="1">
    <citation type="journal article" date="2018" name="Mol. Ecol.">
        <title>The obligate alkalophilic soda-lake fungus Sodiomyces alkalinus has shifted to a protein diet.</title>
        <authorList>
            <person name="Grum-Grzhimaylo A.A."/>
            <person name="Falkoski D.L."/>
            <person name="van den Heuvel J."/>
            <person name="Valero-Jimenez C.A."/>
            <person name="Min B."/>
            <person name="Choi I.G."/>
            <person name="Lipzen A."/>
            <person name="Daum C.G."/>
            <person name="Aanen D.K."/>
            <person name="Tsang A."/>
            <person name="Henrissat B."/>
            <person name="Bilanenko E.N."/>
            <person name="de Vries R.P."/>
            <person name="van Kan J.A.L."/>
            <person name="Grigoriev I.V."/>
            <person name="Debets A.J.M."/>
        </authorList>
    </citation>
    <scope>NUCLEOTIDE SEQUENCE [LARGE SCALE GENOMIC DNA]</scope>
    <source>
        <strain evidence="18 19">F11</strain>
    </source>
</reference>
<proteinExistence type="inferred from homology"/>
<accession>A0A3N2Q8G0</accession>
<comment type="similarity">
    <text evidence="4 16">Belongs to the LTN1 family.</text>
</comment>
<comment type="catalytic activity">
    <reaction evidence="1 16">
        <text>S-ubiquitinyl-[E2 ubiquitin-conjugating enzyme]-L-cysteine + [acceptor protein]-L-lysine = [E2 ubiquitin-conjugating enzyme]-L-cysteine + N(6)-ubiquitinyl-[acceptor protein]-L-lysine.</text>
        <dbReference type="EC" id="2.3.2.27"/>
    </reaction>
</comment>
<dbReference type="RefSeq" id="XP_028470836.1">
    <property type="nucleotide sequence ID" value="XM_028608625.1"/>
</dbReference>
<dbReference type="Pfam" id="PF13639">
    <property type="entry name" value="zf-RING_2"/>
    <property type="match status" value="1"/>
</dbReference>
<dbReference type="GeneID" id="39577103"/>
<organism evidence="18 19">
    <name type="scientific">Sodiomyces alkalinus (strain CBS 110278 / VKM F-3762 / F11)</name>
    <name type="common">Alkaliphilic filamentous fungus</name>
    <dbReference type="NCBI Taxonomy" id="1314773"/>
    <lineage>
        <taxon>Eukaryota</taxon>
        <taxon>Fungi</taxon>
        <taxon>Dikarya</taxon>
        <taxon>Ascomycota</taxon>
        <taxon>Pezizomycotina</taxon>
        <taxon>Sordariomycetes</taxon>
        <taxon>Hypocreomycetidae</taxon>
        <taxon>Glomerellales</taxon>
        <taxon>Plectosphaerellaceae</taxon>
        <taxon>Sodiomyces</taxon>
    </lineage>
</organism>
<dbReference type="InterPro" id="IPR001841">
    <property type="entry name" value="Znf_RING"/>
</dbReference>
<evidence type="ECO:0000256" key="9">
    <source>
        <dbReference type="ARBA" id="ARBA00022723"/>
    </source>
</evidence>
<comment type="pathway">
    <text evidence="3 16">Protein modification; protein ubiquitination.</text>
</comment>
<dbReference type="PANTHER" id="PTHR12389">
    <property type="entry name" value="ZINC FINGER PROTEIN 294"/>
    <property type="match status" value="1"/>
</dbReference>
<dbReference type="CDD" id="cd16491">
    <property type="entry name" value="RING-CH-C4HC3_LTN1"/>
    <property type="match status" value="1"/>
</dbReference>
<dbReference type="GO" id="GO:0005829">
    <property type="term" value="C:cytosol"/>
    <property type="evidence" value="ECO:0007669"/>
    <property type="project" value="UniProtKB-SubCell"/>
</dbReference>
<dbReference type="InterPro" id="IPR054476">
    <property type="entry name" value="Ltn1_N"/>
</dbReference>